<feature type="transmembrane region" description="Helical" evidence="14">
    <location>
        <begin position="126"/>
        <end position="147"/>
    </location>
</feature>
<dbReference type="InterPro" id="IPR050277">
    <property type="entry name" value="Sodium:Solute_Symporter"/>
</dbReference>
<evidence type="ECO:0000256" key="3">
    <source>
        <dbReference type="ARBA" id="ARBA00022448"/>
    </source>
</evidence>
<dbReference type="EMBL" id="PKTG01000028">
    <property type="protein sequence ID" value="PLX19482.1"/>
    <property type="molecule type" value="Genomic_DNA"/>
</dbReference>
<feature type="non-terminal residue" evidence="15">
    <location>
        <position position="371"/>
    </location>
</feature>
<dbReference type="InterPro" id="IPR038377">
    <property type="entry name" value="Na/Glc_symporter_sf"/>
</dbReference>
<reference evidence="15 16" key="1">
    <citation type="submission" date="2017-11" db="EMBL/GenBank/DDBJ databases">
        <title>Genome-resolved metagenomics identifies genetic mobility, metabolic interactions, and unexpected diversity in perchlorate-reducing communities.</title>
        <authorList>
            <person name="Barnum T.P."/>
            <person name="Figueroa I.A."/>
            <person name="Carlstrom C.I."/>
            <person name="Lucas L.N."/>
            <person name="Engelbrektson A.L."/>
            <person name="Coates J.D."/>
        </authorList>
    </citation>
    <scope>NUCLEOTIDE SEQUENCE [LARGE SCALE GENOMIC DNA]</scope>
    <source>
        <strain evidence="15">BM706</strain>
    </source>
</reference>
<dbReference type="InterPro" id="IPR001734">
    <property type="entry name" value="Na/solute_symporter"/>
</dbReference>
<comment type="caution">
    <text evidence="15">The sequence shown here is derived from an EMBL/GenBank/DDBJ whole genome shotgun (WGS) entry which is preliminary data.</text>
</comment>
<comment type="subcellular location">
    <subcellularLocation>
        <location evidence="1">Cell membrane</location>
        <topology evidence="1">Multi-pass membrane protein</topology>
    </subcellularLocation>
</comment>
<evidence type="ECO:0000256" key="14">
    <source>
        <dbReference type="SAM" id="Phobius"/>
    </source>
</evidence>
<dbReference type="Proteomes" id="UP000234857">
    <property type="component" value="Unassembled WGS sequence"/>
</dbReference>
<evidence type="ECO:0000313" key="15">
    <source>
        <dbReference type="EMBL" id="PLX19482.1"/>
    </source>
</evidence>
<feature type="transmembrane region" description="Helical" evidence="14">
    <location>
        <begin position="283"/>
        <end position="304"/>
    </location>
</feature>
<keyword evidence="11" id="KW-0739">Sodium transport</keyword>
<evidence type="ECO:0000256" key="13">
    <source>
        <dbReference type="RuleBase" id="RU362091"/>
    </source>
</evidence>
<keyword evidence="5 14" id="KW-0812">Transmembrane</keyword>
<evidence type="ECO:0000256" key="8">
    <source>
        <dbReference type="ARBA" id="ARBA00023053"/>
    </source>
</evidence>
<dbReference type="PANTHER" id="PTHR48086">
    <property type="entry name" value="SODIUM/PROLINE SYMPORTER-RELATED"/>
    <property type="match status" value="1"/>
</dbReference>
<feature type="transmembrane region" description="Helical" evidence="14">
    <location>
        <begin position="75"/>
        <end position="94"/>
    </location>
</feature>
<evidence type="ECO:0000256" key="10">
    <source>
        <dbReference type="ARBA" id="ARBA00023136"/>
    </source>
</evidence>
<accession>A0A2N5ZLL5</accession>
<evidence type="ECO:0000256" key="5">
    <source>
        <dbReference type="ARBA" id="ARBA00022692"/>
    </source>
</evidence>
<sequence length="371" mass="39993">MNAITMGWIAVAIYVLATGYLTYRGAKKTKDLSSYSVGSKDIPPIMVGLSLTAQLTSVATFVVNPGLIYKYGLSGMLGFGVAAALGITCGLFLFSKRFLRVGNTVSAITVPQWIGKKYDSKALRSIFAIISLALTAFGVLIIVALSLSLGQLLGISPYLDGAYNGAFTWLITAVVLFVFTYMMIGGANTHAYTNSIQGIIMLIVALILIGSGLHLFFKGDGLFTRLAAQDPNLVSVVNPASLYFRNIFEVFFCNFIVGLAIVCQPHIVSKVLYLKNEKQVKPYLMTAVVAGFVFALVMIVGFYARVQFPEIARADFVVPTYIAQTFSPILQVVITIGILCAGLSTLEGILLSLSTIFSTDIFMPLLSGKKE</sequence>
<keyword evidence="4" id="KW-1003">Cell membrane</keyword>
<protein>
    <submittedName>
        <fullName evidence="15">Sodium:solute symporter</fullName>
    </submittedName>
</protein>
<evidence type="ECO:0000256" key="12">
    <source>
        <dbReference type="ARBA" id="ARBA00033708"/>
    </source>
</evidence>
<dbReference type="PANTHER" id="PTHR48086:SF3">
    <property type="entry name" value="SODIUM_PROLINE SYMPORTER"/>
    <property type="match status" value="1"/>
</dbReference>
<dbReference type="GO" id="GO:0015293">
    <property type="term" value="F:symporter activity"/>
    <property type="evidence" value="ECO:0007669"/>
    <property type="project" value="UniProtKB-KW"/>
</dbReference>
<feature type="transmembrane region" description="Helical" evidence="14">
    <location>
        <begin position="316"/>
        <end position="341"/>
    </location>
</feature>
<keyword evidence="9" id="KW-0406">Ion transport</keyword>
<evidence type="ECO:0000256" key="2">
    <source>
        <dbReference type="ARBA" id="ARBA00006434"/>
    </source>
</evidence>
<feature type="transmembrane region" description="Helical" evidence="14">
    <location>
        <begin position="167"/>
        <end position="187"/>
    </location>
</feature>
<feature type="transmembrane region" description="Helical" evidence="14">
    <location>
        <begin position="242"/>
        <end position="262"/>
    </location>
</feature>
<keyword evidence="3" id="KW-0813">Transport</keyword>
<organism evidence="15 16">
    <name type="scientific">Muiribacterium halophilum</name>
    <dbReference type="NCBI Taxonomy" id="2053465"/>
    <lineage>
        <taxon>Bacteria</taxon>
        <taxon>Candidatus Muiribacteriota</taxon>
        <taxon>Candidatus Muiribacteriia</taxon>
        <taxon>Candidatus Muiribacteriales</taxon>
        <taxon>Candidatus Muiribacteriaceae</taxon>
        <taxon>Candidatus Muiribacterium</taxon>
    </lineage>
</organism>
<evidence type="ECO:0000313" key="16">
    <source>
        <dbReference type="Proteomes" id="UP000234857"/>
    </source>
</evidence>
<keyword evidence="8" id="KW-0915">Sodium</keyword>
<gene>
    <name evidence="15" type="ORF">C0601_01730</name>
</gene>
<name>A0A2N5ZLL5_MUIH1</name>
<keyword evidence="6" id="KW-0769">Symport</keyword>
<feature type="transmembrane region" description="Helical" evidence="14">
    <location>
        <begin position="6"/>
        <end position="23"/>
    </location>
</feature>
<feature type="transmembrane region" description="Helical" evidence="14">
    <location>
        <begin position="44"/>
        <end position="63"/>
    </location>
</feature>
<dbReference type="Pfam" id="PF00474">
    <property type="entry name" value="SSF"/>
    <property type="match status" value="1"/>
</dbReference>
<feature type="transmembrane region" description="Helical" evidence="14">
    <location>
        <begin position="199"/>
        <end position="217"/>
    </location>
</feature>
<keyword evidence="10 14" id="KW-0472">Membrane</keyword>
<evidence type="ECO:0000256" key="7">
    <source>
        <dbReference type="ARBA" id="ARBA00022989"/>
    </source>
</evidence>
<dbReference type="AlphaFoldDB" id="A0A2N5ZLL5"/>
<comment type="catalytic activity">
    <reaction evidence="12">
        <text>L-proline(in) + Na(+)(in) = L-proline(out) + Na(+)(out)</text>
        <dbReference type="Rhea" id="RHEA:28967"/>
        <dbReference type="ChEBI" id="CHEBI:29101"/>
        <dbReference type="ChEBI" id="CHEBI:60039"/>
    </reaction>
</comment>
<evidence type="ECO:0000256" key="9">
    <source>
        <dbReference type="ARBA" id="ARBA00023065"/>
    </source>
</evidence>
<keyword evidence="7 14" id="KW-1133">Transmembrane helix</keyword>
<evidence type="ECO:0000256" key="1">
    <source>
        <dbReference type="ARBA" id="ARBA00004651"/>
    </source>
</evidence>
<evidence type="ECO:0000256" key="6">
    <source>
        <dbReference type="ARBA" id="ARBA00022847"/>
    </source>
</evidence>
<proteinExistence type="inferred from homology"/>
<dbReference type="Gene3D" id="1.20.1730.10">
    <property type="entry name" value="Sodium/glucose cotransporter"/>
    <property type="match status" value="1"/>
</dbReference>
<dbReference type="GO" id="GO:0006814">
    <property type="term" value="P:sodium ion transport"/>
    <property type="evidence" value="ECO:0007669"/>
    <property type="project" value="UniProtKB-KW"/>
</dbReference>
<evidence type="ECO:0000256" key="11">
    <source>
        <dbReference type="ARBA" id="ARBA00023201"/>
    </source>
</evidence>
<dbReference type="GO" id="GO:0005886">
    <property type="term" value="C:plasma membrane"/>
    <property type="evidence" value="ECO:0007669"/>
    <property type="project" value="UniProtKB-SubCell"/>
</dbReference>
<evidence type="ECO:0000256" key="4">
    <source>
        <dbReference type="ARBA" id="ARBA00022475"/>
    </source>
</evidence>
<dbReference type="PROSITE" id="PS50283">
    <property type="entry name" value="NA_SOLUT_SYMP_3"/>
    <property type="match status" value="1"/>
</dbReference>
<comment type="similarity">
    <text evidence="2 13">Belongs to the sodium:solute symporter (SSF) (TC 2.A.21) family.</text>
</comment>